<feature type="region of interest" description="Disordered" evidence="1">
    <location>
        <begin position="42"/>
        <end position="154"/>
    </location>
</feature>
<proteinExistence type="predicted"/>
<feature type="compositionally biased region" description="Acidic residues" evidence="1">
    <location>
        <begin position="140"/>
        <end position="154"/>
    </location>
</feature>
<dbReference type="Proteomes" id="UP000612746">
    <property type="component" value="Unassembled WGS sequence"/>
</dbReference>
<accession>A0A8H7PUY3</accession>
<gene>
    <name evidence="2" type="ORF">INT44_003799</name>
</gene>
<organism evidence="2 3">
    <name type="scientific">Umbelopsis vinacea</name>
    <dbReference type="NCBI Taxonomy" id="44442"/>
    <lineage>
        <taxon>Eukaryota</taxon>
        <taxon>Fungi</taxon>
        <taxon>Fungi incertae sedis</taxon>
        <taxon>Mucoromycota</taxon>
        <taxon>Mucoromycotina</taxon>
        <taxon>Umbelopsidomycetes</taxon>
        <taxon>Umbelopsidales</taxon>
        <taxon>Umbelopsidaceae</taxon>
        <taxon>Umbelopsis</taxon>
    </lineage>
</organism>
<feature type="compositionally biased region" description="Acidic residues" evidence="1">
    <location>
        <begin position="71"/>
        <end position="81"/>
    </location>
</feature>
<dbReference type="OrthoDB" id="2440853at2759"/>
<feature type="region of interest" description="Disordered" evidence="1">
    <location>
        <begin position="1"/>
        <end position="22"/>
    </location>
</feature>
<reference evidence="2" key="1">
    <citation type="submission" date="2020-12" db="EMBL/GenBank/DDBJ databases">
        <title>Metabolic potential, ecology and presence of endohyphal bacteria is reflected in genomic diversity of Mucoromycotina.</title>
        <authorList>
            <person name="Muszewska A."/>
            <person name="Okrasinska A."/>
            <person name="Steczkiewicz K."/>
            <person name="Drgas O."/>
            <person name="Orlowska M."/>
            <person name="Perlinska-Lenart U."/>
            <person name="Aleksandrzak-Piekarczyk T."/>
            <person name="Szatraj K."/>
            <person name="Zielenkiewicz U."/>
            <person name="Pilsyk S."/>
            <person name="Malc E."/>
            <person name="Mieczkowski P."/>
            <person name="Kruszewska J.S."/>
            <person name="Biernat P."/>
            <person name="Pawlowska J."/>
        </authorList>
    </citation>
    <scope>NUCLEOTIDE SEQUENCE</scope>
    <source>
        <strain evidence="2">WA0000051536</strain>
    </source>
</reference>
<feature type="compositionally biased region" description="Acidic residues" evidence="1">
    <location>
        <begin position="96"/>
        <end position="105"/>
    </location>
</feature>
<evidence type="ECO:0000313" key="3">
    <source>
        <dbReference type="Proteomes" id="UP000612746"/>
    </source>
</evidence>
<feature type="compositionally biased region" description="Polar residues" evidence="1">
    <location>
        <begin position="120"/>
        <end position="133"/>
    </location>
</feature>
<comment type="caution">
    <text evidence="2">The sequence shown here is derived from an EMBL/GenBank/DDBJ whole genome shotgun (WGS) entry which is preliminary data.</text>
</comment>
<dbReference type="EMBL" id="JAEPRA010000009">
    <property type="protein sequence ID" value="KAG2180792.1"/>
    <property type="molecule type" value="Genomic_DNA"/>
</dbReference>
<feature type="compositionally biased region" description="Basic and acidic residues" evidence="1">
    <location>
        <begin position="82"/>
        <end position="95"/>
    </location>
</feature>
<protein>
    <submittedName>
        <fullName evidence="2">Uncharacterized protein</fullName>
    </submittedName>
</protein>
<dbReference type="AlphaFoldDB" id="A0A8H7PUY3"/>
<keyword evidence="3" id="KW-1185">Reference proteome</keyword>
<evidence type="ECO:0000313" key="2">
    <source>
        <dbReference type="EMBL" id="KAG2180792.1"/>
    </source>
</evidence>
<evidence type="ECO:0000256" key="1">
    <source>
        <dbReference type="SAM" id="MobiDB-lite"/>
    </source>
</evidence>
<name>A0A8H7PUY3_9FUNG</name>
<sequence>MEKRQDPPSPGSGTPPSNFDIPTTIVLRANRLLPNGLNFALQPTRLSRSRSRGGAASFPDDDLEAQQGLLDIDDDASDIEEEAYRRRQEAMARDEQEQEFEEFGELQEAPTVEHVHNDSAKSPSVTSPQSNKKASVFSIQDDDEENNDEDLDRS</sequence>